<dbReference type="GO" id="GO:0016787">
    <property type="term" value="F:hydrolase activity"/>
    <property type="evidence" value="ECO:0007669"/>
    <property type="project" value="UniProtKB-KW"/>
</dbReference>
<name>A0A094JFB4_9GAMM</name>
<evidence type="ECO:0000313" key="6">
    <source>
        <dbReference type="Proteomes" id="UP000029264"/>
    </source>
</evidence>
<evidence type="ECO:0000313" key="5">
    <source>
        <dbReference type="EMBL" id="KFZ36729.1"/>
    </source>
</evidence>
<gene>
    <name evidence="5" type="ORF">HR45_14855</name>
</gene>
<dbReference type="STRING" id="1515746.HR45_14855"/>
<evidence type="ECO:0000259" key="4">
    <source>
        <dbReference type="PROSITE" id="PS51084"/>
    </source>
</evidence>
<dbReference type="Gene3D" id="3.30.428.10">
    <property type="entry name" value="HIT-like"/>
    <property type="match status" value="1"/>
</dbReference>
<organism evidence="5 6">
    <name type="scientific">Shewanella mangrovi</name>
    <dbReference type="NCBI Taxonomy" id="1515746"/>
    <lineage>
        <taxon>Bacteria</taxon>
        <taxon>Pseudomonadati</taxon>
        <taxon>Pseudomonadota</taxon>
        <taxon>Gammaproteobacteria</taxon>
        <taxon>Alteromonadales</taxon>
        <taxon>Shewanellaceae</taxon>
        <taxon>Shewanella</taxon>
    </lineage>
</organism>
<dbReference type="EMBL" id="JPEO01000014">
    <property type="protein sequence ID" value="KFZ36729.1"/>
    <property type="molecule type" value="Genomic_DNA"/>
</dbReference>
<evidence type="ECO:0000256" key="2">
    <source>
        <dbReference type="PIRSR" id="PIRSR601310-3"/>
    </source>
</evidence>
<dbReference type="InterPro" id="IPR001310">
    <property type="entry name" value="Histidine_triad_HIT"/>
</dbReference>
<dbReference type="InterPro" id="IPR011146">
    <property type="entry name" value="HIT-like"/>
</dbReference>
<dbReference type="GO" id="GO:0009117">
    <property type="term" value="P:nucleotide metabolic process"/>
    <property type="evidence" value="ECO:0007669"/>
    <property type="project" value="TreeGrafter"/>
</dbReference>
<dbReference type="InterPro" id="IPR036265">
    <property type="entry name" value="HIT-like_sf"/>
</dbReference>
<accession>A0A094JFB4</accession>
<reference evidence="5 6" key="1">
    <citation type="submission" date="2014-06" db="EMBL/GenBank/DDBJ databases">
        <title>Shewanella sp. YQH10.</title>
        <authorList>
            <person name="Liu Y."/>
            <person name="Zeng R."/>
        </authorList>
    </citation>
    <scope>NUCLEOTIDE SEQUENCE [LARGE SCALE GENOMIC DNA]</scope>
    <source>
        <strain evidence="5 6">YQH10</strain>
    </source>
</reference>
<sequence length="142" mass="15499">MNYDANNIFARIIRGELPAIKVYEDDFTLAFMDIMPQMPGHLLVLPKVPAVTLYQLPDDAATAVLQTLKKVGKALEQAMGVDGSSVFQHNGSYAGQTVPHLHFHLVPGPLKALKAHASEKMDSDQLDAIAERIRRAIANPAV</sequence>
<dbReference type="InterPro" id="IPR039384">
    <property type="entry name" value="HINT"/>
</dbReference>
<dbReference type="Pfam" id="PF01230">
    <property type="entry name" value="HIT"/>
    <property type="match status" value="1"/>
</dbReference>
<feature type="active site" description="Tele-AMP-histidine intermediate" evidence="1">
    <location>
        <position position="102"/>
    </location>
</feature>
<evidence type="ECO:0000256" key="3">
    <source>
        <dbReference type="PROSITE-ProRule" id="PRU00464"/>
    </source>
</evidence>
<comment type="caution">
    <text evidence="5">The sequence shown here is derived from an EMBL/GenBank/DDBJ whole genome shotgun (WGS) entry which is preliminary data.</text>
</comment>
<dbReference type="SUPFAM" id="SSF54197">
    <property type="entry name" value="HIT-like"/>
    <property type="match status" value="1"/>
</dbReference>
<dbReference type="eggNOG" id="COG0537">
    <property type="taxonomic scope" value="Bacteria"/>
</dbReference>
<feature type="domain" description="HIT" evidence="4">
    <location>
        <begin position="8"/>
        <end position="115"/>
    </location>
</feature>
<dbReference type="OrthoDB" id="9784774at2"/>
<evidence type="ECO:0000256" key="1">
    <source>
        <dbReference type="PIRSR" id="PIRSR601310-1"/>
    </source>
</evidence>
<dbReference type="AlphaFoldDB" id="A0A094JFB4"/>
<dbReference type="CDD" id="cd01277">
    <property type="entry name" value="HINT_subgroup"/>
    <property type="match status" value="1"/>
</dbReference>
<dbReference type="Proteomes" id="UP000029264">
    <property type="component" value="Unassembled WGS sequence"/>
</dbReference>
<dbReference type="PANTHER" id="PTHR46648:SF1">
    <property type="entry name" value="ADENOSINE 5'-MONOPHOSPHORAMIDASE HNT1"/>
    <property type="match status" value="1"/>
</dbReference>
<dbReference type="PROSITE" id="PS51084">
    <property type="entry name" value="HIT_2"/>
    <property type="match status" value="1"/>
</dbReference>
<keyword evidence="6" id="KW-1185">Reference proteome</keyword>
<dbReference type="PRINTS" id="PR00332">
    <property type="entry name" value="HISTRIAD"/>
</dbReference>
<dbReference type="PANTHER" id="PTHR46648">
    <property type="entry name" value="HIT FAMILY PROTEIN 1"/>
    <property type="match status" value="1"/>
</dbReference>
<protein>
    <submittedName>
        <fullName evidence="5">HIT family hydrolase</fullName>
    </submittedName>
</protein>
<feature type="short sequence motif" description="Histidine triad motif" evidence="2 3">
    <location>
        <begin position="100"/>
        <end position="104"/>
    </location>
</feature>
<keyword evidence="5" id="KW-0378">Hydrolase</keyword>
<proteinExistence type="predicted"/>